<evidence type="ECO:0000313" key="2">
    <source>
        <dbReference type="EMBL" id="TNJ29360.1"/>
    </source>
</evidence>
<dbReference type="VEuPathDB" id="GiardiaDB:GMRT_10955"/>
<feature type="transmembrane region" description="Helical" evidence="1">
    <location>
        <begin position="96"/>
        <end position="116"/>
    </location>
</feature>
<feature type="transmembrane region" description="Helical" evidence="1">
    <location>
        <begin position="39"/>
        <end position="62"/>
    </location>
</feature>
<keyword evidence="1" id="KW-1133">Transmembrane helix</keyword>
<sequence length="1329" mass="147355">MPRRHSSFDPIDMLHTPSIQALLLLTLRHIVVMATKSRLAFCALFSVDAILLQVGEPIYTILGLLSSGRLLHHFRPRNVVCDYARSILGPKKKTHFFITMILTIPYYGLCGVLATLMKNVHRRMHVTSFSGFLSSYLELVCKTVPLASLLAIYLCMIFEIPAGALAGPDEAMVGRLIFISQLIYLGVTQGLVNSGRRVQQLMREHRISDSLTSNLPIKLNMTSSQVILASFQALPSLFLQVVGAMTAFFAGQSLQLIIPILVNISSSKGSPDLVILVSFLYTFVLDGCICYLSMRLVVLRPGLRVVSLSGHVGAWIRLTSLAKVSGLAAACEAISTSNVQAMTLLSLQVLSTAIWRILAVTHQYRLSGNLLFLEMVPALRMHHCFLDKQLARLPPPPPPPDLNDDEVEGIAATRTTLTALRRRLGRLSSFVLEATHPLASGKLRQVEAPRIADFVLRAARLLVESTPSSEDRRLVNLYESLLGYQESCLTCTDPRLLVRATLEAVATYISVLRRATLLKVTLAPFIQSQSSPPDRTCCDDAYMSVSLASTHPLNDTRSPTYSSNSFVPDPPLHRTRSIGESVEAALHMTNSHPLQRPPPILHHFRHVAYPASETTSGLTPVLDIETLSVSSSHPGAPSHLSSSHYTRSSHSDLIYADLSEVPRFPIPVATSFPTTPDRRAHQRYGRKERLYTVRDVEVLNFFAAGTRAGGELCLPGHDIFRSVAGLLEAIQEHEDQRWAFILTYTVCGTLEPASYQAYSERIANISFYLHYAHLFEARIYVSPDIQREDAEESIGVLVSLVDLLSDPPEIFGLHLVTPLNGVEIQALDLVQTHQVVLICKTLQLFVLTMEKLRKHLLFQKLAKATLVRRRHESSLVLSYTCHCLSCSKVLLHYTRSLVQSHDTLLFRRLSRFARENYLAVQGALAIVRFTQAQANAFTPQLQACAEAICGVQLQLEHEGSPQCLFELIDSCLCSTSSPISDIIPHYSQAGLLRYKSRHSQISEVIASVTETRIRAPRSLICAFNLVANLLRYSLDRVVHLHIYTSDLLPTQMEQSVTGTTHPSGSPGIVVEIALGRLPPLFEDIGRAIMQTKWTALKTTEIFSNTMLVPMQEESSRKKRSQSCPHLSGMDVVPLPRRLGSKRACTDLIADEVIWDALDRLAVYLNALKALLLGRCEFCTGPQLSLRLHLRRFGDMPPIQPHPDQGHPISITPSLEEASRSEIDGVLSEPPQADQGKRRDTILSLMLEDIKDERITKVLACIARTLGISLIPGNEEGLLHCLLIHVEPALTECKVRLTLDSHETVVSPTLTGFSTGVEKLLRTWNSIGVR</sequence>
<feature type="transmembrane region" description="Helical" evidence="1">
    <location>
        <begin position="172"/>
        <end position="192"/>
    </location>
</feature>
<keyword evidence="1" id="KW-0812">Transmembrane</keyword>
<accession>A0A4Z1SUH8</accession>
<reference evidence="2 3" key="1">
    <citation type="submission" date="2019-05" db="EMBL/GenBank/DDBJ databases">
        <title>The compact genome of Giardia muris reveals important steps in the evolution of intestinal protozoan parasites.</title>
        <authorList>
            <person name="Xu F."/>
            <person name="Jimenez-Gonzalez A."/>
            <person name="Einarsson E."/>
            <person name="Astvaldsson A."/>
            <person name="Peirasmaki D."/>
            <person name="Eckmann L."/>
            <person name="Andersson J.O."/>
            <person name="Svard S.G."/>
            <person name="Jerlstrom-Hultqvist J."/>
        </authorList>
    </citation>
    <scope>NUCLEOTIDE SEQUENCE [LARGE SCALE GENOMIC DNA]</scope>
    <source>
        <strain evidence="2 3">Roberts-Thomson</strain>
    </source>
</reference>
<dbReference type="EMBL" id="VDLU01000001">
    <property type="protein sequence ID" value="TNJ29360.1"/>
    <property type="molecule type" value="Genomic_DNA"/>
</dbReference>
<dbReference type="OrthoDB" id="10256622at2759"/>
<proteinExistence type="predicted"/>
<feature type="transmembrane region" description="Helical" evidence="1">
    <location>
        <begin position="237"/>
        <end position="261"/>
    </location>
</feature>
<dbReference type="Proteomes" id="UP000315496">
    <property type="component" value="Chromosome 1"/>
</dbReference>
<evidence type="ECO:0000313" key="3">
    <source>
        <dbReference type="Proteomes" id="UP000315496"/>
    </source>
</evidence>
<comment type="caution">
    <text evidence="2">The sequence shown here is derived from an EMBL/GenBank/DDBJ whole genome shotgun (WGS) entry which is preliminary data.</text>
</comment>
<feature type="transmembrane region" description="Helical" evidence="1">
    <location>
        <begin position="136"/>
        <end position="160"/>
    </location>
</feature>
<organism evidence="2 3">
    <name type="scientific">Giardia muris</name>
    <dbReference type="NCBI Taxonomy" id="5742"/>
    <lineage>
        <taxon>Eukaryota</taxon>
        <taxon>Metamonada</taxon>
        <taxon>Diplomonadida</taxon>
        <taxon>Hexamitidae</taxon>
        <taxon>Giardiinae</taxon>
        <taxon>Giardia</taxon>
    </lineage>
</organism>
<gene>
    <name evidence="2" type="ORF">GMRT_10955</name>
</gene>
<keyword evidence="3" id="KW-1185">Reference proteome</keyword>
<name>A0A4Z1SUH8_GIAMU</name>
<keyword evidence="1" id="KW-0472">Membrane</keyword>
<evidence type="ECO:0000256" key="1">
    <source>
        <dbReference type="SAM" id="Phobius"/>
    </source>
</evidence>
<protein>
    <submittedName>
        <fullName evidence="2">Uncharacterized protein</fullName>
    </submittedName>
</protein>